<evidence type="ECO:0000313" key="7">
    <source>
        <dbReference type="EMBL" id="GBF34930.1"/>
    </source>
</evidence>
<evidence type="ECO:0000256" key="5">
    <source>
        <dbReference type="ARBA" id="ARBA00023136"/>
    </source>
</evidence>
<feature type="transmembrane region" description="Helical" evidence="6">
    <location>
        <begin position="210"/>
        <end position="230"/>
    </location>
</feature>
<dbReference type="PANTHER" id="PTHR30482">
    <property type="entry name" value="HIGH-AFFINITY BRANCHED-CHAIN AMINO ACID TRANSPORT SYSTEM PERMEASE"/>
    <property type="match status" value="1"/>
</dbReference>
<dbReference type="EMBL" id="BFAV01000154">
    <property type="protein sequence ID" value="GBF34930.1"/>
    <property type="molecule type" value="Genomic_DNA"/>
</dbReference>
<keyword evidence="3 6" id="KW-0812">Transmembrane</keyword>
<dbReference type="PANTHER" id="PTHR30482:SF10">
    <property type="entry name" value="HIGH-AFFINITY BRANCHED-CHAIN AMINO ACID TRANSPORT PROTEIN BRAE"/>
    <property type="match status" value="1"/>
</dbReference>
<feature type="transmembrane region" description="Helical" evidence="6">
    <location>
        <begin position="287"/>
        <end position="309"/>
    </location>
</feature>
<dbReference type="OrthoDB" id="9789927at2"/>
<organism evidence="7 8">
    <name type="scientific">Desulfocucumis palustris</name>
    <dbReference type="NCBI Taxonomy" id="1898651"/>
    <lineage>
        <taxon>Bacteria</taxon>
        <taxon>Bacillati</taxon>
        <taxon>Bacillota</taxon>
        <taxon>Clostridia</taxon>
        <taxon>Eubacteriales</taxon>
        <taxon>Desulfocucumaceae</taxon>
        <taxon>Desulfocucumis</taxon>
    </lineage>
</organism>
<protein>
    <submittedName>
        <fullName evidence="7">Branched-chain amino acid transport system permease protein LivM</fullName>
    </submittedName>
</protein>
<feature type="transmembrane region" description="Helical" evidence="6">
    <location>
        <begin position="7"/>
        <end position="25"/>
    </location>
</feature>
<dbReference type="InterPro" id="IPR001851">
    <property type="entry name" value="ABC_transp_permease"/>
</dbReference>
<accession>A0A2L2XFJ0</accession>
<dbReference type="AlphaFoldDB" id="A0A2L2XFJ0"/>
<evidence type="ECO:0000313" key="8">
    <source>
        <dbReference type="Proteomes" id="UP000239549"/>
    </source>
</evidence>
<dbReference type="Proteomes" id="UP000239549">
    <property type="component" value="Unassembled WGS sequence"/>
</dbReference>
<dbReference type="GO" id="GO:0005886">
    <property type="term" value="C:plasma membrane"/>
    <property type="evidence" value="ECO:0007669"/>
    <property type="project" value="UniProtKB-SubCell"/>
</dbReference>
<dbReference type="InterPro" id="IPR043428">
    <property type="entry name" value="LivM-like"/>
</dbReference>
<proteinExistence type="predicted"/>
<keyword evidence="8" id="KW-1185">Reference proteome</keyword>
<name>A0A2L2XFJ0_9FIRM</name>
<keyword evidence="4 6" id="KW-1133">Transmembrane helix</keyword>
<feature type="transmembrane region" description="Helical" evidence="6">
    <location>
        <begin position="110"/>
        <end position="129"/>
    </location>
</feature>
<keyword evidence="2" id="KW-1003">Cell membrane</keyword>
<evidence type="ECO:0000256" key="4">
    <source>
        <dbReference type="ARBA" id="ARBA00022989"/>
    </source>
</evidence>
<comment type="subcellular location">
    <subcellularLocation>
        <location evidence="1">Cell membrane</location>
        <topology evidence="1">Multi-pass membrane protein</topology>
    </subcellularLocation>
</comment>
<keyword evidence="5 6" id="KW-0472">Membrane</keyword>
<sequence>MRDKKVCIIILAYTVLMIAISLVGNNFLLDMVVLTGLWAFAAQAWNIAGGYSGQFSLGHCAFFGIGAYTSSILYCNTGLSPWVGMLIGGVIAAIVAAVYSGICNKLKGHFFALATLALGQIMYIASVQLTSITKGSVGINIPFKPGFLNMIFNSRATYAYIILTFVLLLTLFTYFIQKSKYGYFLYAIRDNERAAISLGVRGLQLKMGSFAVSAFFTAIAGTFYAQYILFIDPDSLLVLFLAVQMAIIAIIGGTGSYLGPLLGSVILIPLSMLLRAKINFVSGLDNLIYGLILMAVVLFLPDGLLPFILKIFKNRTGKKAMEKYPKGELNLDAKV</sequence>
<dbReference type="CDD" id="cd06581">
    <property type="entry name" value="TM_PBP1_LivM_like"/>
    <property type="match status" value="1"/>
</dbReference>
<feature type="transmembrane region" description="Helical" evidence="6">
    <location>
        <begin position="79"/>
        <end position="98"/>
    </location>
</feature>
<evidence type="ECO:0000256" key="2">
    <source>
        <dbReference type="ARBA" id="ARBA00022475"/>
    </source>
</evidence>
<dbReference type="RefSeq" id="WP_104373085.1">
    <property type="nucleotide sequence ID" value="NZ_BFAV01000154.1"/>
</dbReference>
<dbReference type="Pfam" id="PF02653">
    <property type="entry name" value="BPD_transp_2"/>
    <property type="match status" value="1"/>
</dbReference>
<gene>
    <name evidence="7" type="ORF">DCCM_4050</name>
</gene>
<comment type="caution">
    <text evidence="7">The sequence shown here is derived from an EMBL/GenBank/DDBJ whole genome shotgun (WGS) entry which is preliminary data.</text>
</comment>
<reference evidence="8" key="1">
    <citation type="submission" date="2018-02" db="EMBL/GenBank/DDBJ databases">
        <title>Genome sequence of Desulfocucumis palustris strain NAW-5.</title>
        <authorList>
            <person name="Watanabe M."/>
            <person name="Kojima H."/>
            <person name="Fukui M."/>
        </authorList>
    </citation>
    <scope>NUCLEOTIDE SEQUENCE [LARGE SCALE GENOMIC DNA]</scope>
    <source>
        <strain evidence="8">NAW-5</strain>
    </source>
</reference>
<feature type="transmembrane region" description="Helical" evidence="6">
    <location>
        <begin position="157"/>
        <end position="176"/>
    </location>
</feature>
<evidence type="ECO:0000256" key="1">
    <source>
        <dbReference type="ARBA" id="ARBA00004651"/>
    </source>
</evidence>
<evidence type="ECO:0000256" key="3">
    <source>
        <dbReference type="ARBA" id="ARBA00022692"/>
    </source>
</evidence>
<dbReference type="GO" id="GO:0015658">
    <property type="term" value="F:branched-chain amino acid transmembrane transporter activity"/>
    <property type="evidence" value="ECO:0007669"/>
    <property type="project" value="InterPro"/>
</dbReference>
<evidence type="ECO:0000256" key="6">
    <source>
        <dbReference type="SAM" id="Phobius"/>
    </source>
</evidence>